<dbReference type="KEGG" id="bex:A11Q_1575"/>
<protein>
    <recommendedName>
        <fullName evidence="4">Glycoside hydrolase family 57 N-terminal domain-containing protein</fullName>
    </recommendedName>
</protein>
<name>M4VCM6_9BACT</name>
<dbReference type="OrthoDB" id="5390075at2"/>
<reference evidence="2 3" key="1">
    <citation type="journal article" date="2013" name="ISME J.">
        <title>By their genes ye shall know them: genomic signatures of predatory bacteria.</title>
        <authorList>
            <person name="Pasternak Z."/>
            <person name="Pietrokovski S."/>
            <person name="Rotem O."/>
            <person name="Gophna U."/>
            <person name="Lurie-Weinberger M.N."/>
            <person name="Jurkevitch E."/>
        </authorList>
    </citation>
    <scope>NUCLEOTIDE SEQUENCE [LARGE SCALE GENOMIC DNA]</scope>
    <source>
        <strain evidence="2 3">JSS</strain>
    </source>
</reference>
<keyword evidence="1" id="KW-0732">Signal</keyword>
<gene>
    <name evidence="2" type="ORF">A11Q_1575</name>
</gene>
<evidence type="ECO:0000313" key="2">
    <source>
        <dbReference type="EMBL" id="AGH95791.1"/>
    </source>
</evidence>
<proteinExistence type="predicted"/>
<evidence type="ECO:0000256" key="1">
    <source>
        <dbReference type="SAM" id="SignalP"/>
    </source>
</evidence>
<accession>M4VCM6</accession>
<dbReference type="eggNOG" id="ENOG502Z8IY">
    <property type="taxonomic scope" value="Bacteria"/>
</dbReference>
<keyword evidence="3" id="KW-1185">Reference proteome</keyword>
<dbReference type="RefSeq" id="WP_015470281.1">
    <property type="nucleotide sequence ID" value="NC_020813.1"/>
</dbReference>
<evidence type="ECO:0008006" key="4">
    <source>
        <dbReference type="Google" id="ProtNLM"/>
    </source>
</evidence>
<feature type="chain" id="PRO_5004060209" description="Glycoside hydrolase family 57 N-terminal domain-containing protein" evidence="1">
    <location>
        <begin position="23"/>
        <end position="644"/>
    </location>
</feature>
<dbReference type="PATRIC" id="fig|1184267.3.peg.1593"/>
<dbReference type="Proteomes" id="UP000012040">
    <property type="component" value="Chromosome"/>
</dbReference>
<evidence type="ECO:0000313" key="3">
    <source>
        <dbReference type="Proteomes" id="UP000012040"/>
    </source>
</evidence>
<dbReference type="AlphaFoldDB" id="M4VCM6"/>
<dbReference type="EMBL" id="CP003537">
    <property type="protein sequence ID" value="AGH95791.1"/>
    <property type="molecule type" value="Genomic_DNA"/>
</dbReference>
<dbReference type="HOGENOM" id="CLU_382554_0_0_7"/>
<sequence>MNFRLNFSVKFRITFLSLLAFASIVFAHQNAEANLKKLRYSPDLSLVTTDMTHWLQRAGLSHLPIKIEFLPSSQSHRVRFSCSKSYQLTISASEEEMISTAYYGLRQLGFLFPHPRWQIIPTQAEVLKKCGQLWTWEPSLRLRGFHLHTQHAGEWTDGFFMDQSQIAQDTIWWLARNQQNVIQLQTLRLPDKELQPKLKPTIELAHQLGIHYGLSFSFAMIQQKNFYLIPFWRAVLGIGDEQALRQRIRELMAIYDFDFVASELGTTEFTSINEENSLKWIEILNEELQSQGRSFYVKLHVSTNQYSAKYGNFHFLPRFSSATVGIQPHTVFFYGLTDPQTPMYGRFDFADMRSLMLEQKDKRDIMYFPETSYYIGMDIDVPLFLTDYLVARADDLRFLKKNGFDSQVNFSTGQELGYWLFDWTLALLTDSQLQQNPLAGLNLLGEDTQVWEPILKWQTQYLKNYQLIQALSSANLMDDLYPFFEKTHERKLLRELRHDPQALESEIGLLQNALNSHPSLAGIKNTELKLLLEVTQLRLQHALKLRLALQALQNKKADATTILDEAKKIRLMALDKMGIISSDYNRYPESFVFSKRKNPTSYPYGYGWPAAQLHFWEREENMIRKYQLWNPFYMNIYNPFRLLL</sequence>
<organism evidence="2 3">
    <name type="scientific">Pseudobdellovibrio exovorus JSS</name>
    <dbReference type="NCBI Taxonomy" id="1184267"/>
    <lineage>
        <taxon>Bacteria</taxon>
        <taxon>Pseudomonadati</taxon>
        <taxon>Bdellovibrionota</taxon>
        <taxon>Bdellovibrionia</taxon>
        <taxon>Bdellovibrionales</taxon>
        <taxon>Pseudobdellovibrionaceae</taxon>
        <taxon>Pseudobdellovibrio</taxon>
    </lineage>
</organism>
<feature type="signal peptide" evidence="1">
    <location>
        <begin position="1"/>
        <end position="22"/>
    </location>
</feature>